<evidence type="ECO:0000256" key="3">
    <source>
        <dbReference type="ARBA" id="ARBA00022692"/>
    </source>
</evidence>
<comment type="similarity">
    <text evidence="2">Belongs to the LemA family.</text>
</comment>
<dbReference type="GO" id="GO:0016020">
    <property type="term" value="C:membrane"/>
    <property type="evidence" value="ECO:0007669"/>
    <property type="project" value="UniProtKB-SubCell"/>
</dbReference>
<dbReference type="AlphaFoldDB" id="A0A1I0RJ37"/>
<dbReference type="PANTHER" id="PTHR34478:SF2">
    <property type="entry name" value="MEMBRANE PROTEIN"/>
    <property type="match status" value="1"/>
</dbReference>
<dbReference type="Gene3D" id="1.20.1440.20">
    <property type="entry name" value="LemA-like domain"/>
    <property type="match status" value="1"/>
</dbReference>
<dbReference type="Pfam" id="PF04011">
    <property type="entry name" value="LemA"/>
    <property type="match status" value="1"/>
</dbReference>
<dbReference type="STRING" id="99656.SAMN05421659_11684"/>
<dbReference type="OrthoDB" id="9804152at2"/>
<dbReference type="Proteomes" id="UP000199701">
    <property type="component" value="Unassembled WGS sequence"/>
</dbReference>
<keyword evidence="8" id="KW-1185">Reference proteome</keyword>
<reference evidence="7 8" key="1">
    <citation type="submission" date="2016-10" db="EMBL/GenBank/DDBJ databases">
        <authorList>
            <person name="de Groot N.N."/>
        </authorList>
    </citation>
    <scope>NUCLEOTIDE SEQUENCE [LARGE SCALE GENOMIC DNA]</scope>
    <source>
        <strain evidence="7 8">DSM 9179</strain>
    </source>
</reference>
<gene>
    <name evidence="7" type="ORF">SAMN05421659_11684</name>
</gene>
<evidence type="ECO:0000313" key="8">
    <source>
        <dbReference type="Proteomes" id="UP000199701"/>
    </source>
</evidence>
<evidence type="ECO:0000256" key="5">
    <source>
        <dbReference type="ARBA" id="ARBA00023136"/>
    </source>
</evidence>
<dbReference type="EMBL" id="FOJI01000016">
    <property type="protein sequence ID" value="SEW40998.1"/>
    <property type="molecule type" value="Genomic_DNA"/>
</dbReference>
<comment type="subcellular location">
    <subcellularLocation>
        <location evidence="1">Membrane</location>
        <topology evidence="1">Single-pass membrane protein</topology>
    </subcellularLocation>
</comment>
<protein>
    <submittedName>
        <fullName evidence="7">LemA protein</fullName>
    </submittedName>
</protein>
<dbReference type="InterPro" id="IPR007156">
    <property type="entry name" value="MamQ_LemA"/>
</dbReference>
<evidence type="ECO:0000256" key="1">
    <source>
        <dbReference type="ARBA" id="ARBA00004167"/>
    </source>
</evidence>
<evidence type="ECO:0000256" key="6">
    <source>
        <dbReference type="SAM" id="Phobius"/>
    </source>
</evidence>
<organism evidence="7 8">
    <name type="scientific">[Clostridium] fimetarium</name>
    <dbReference type="NCBI Taxonomy" id="99656"/>
    <lineage>
        <taxon>Bacteria</taxon>
        <taxon>Bacillati</taxon>
        <taxon>Bacillota</taxon>
        <taxon>Clostridia</taxon>
        <taxon>Lachnospirales</taxon>
        <taxon>Lachnospiraceae</taxon>
    </lineage>
</organism>
<keyword evidence="5 6" id="KW-0472">Membrane</keyword>
<dbReference type="InterPro" id="IPR023353">
    <property type="entry name" value="LemA-like_dom_sf"/>
</dbReference>
<dbReference type="PANTHER" id="PTHR34478">
    <property type="entry name" value="PROTEIN LEMA"/>
    <property type="match status" value="1"/>
</dbReference>
<keyword evidence="3 6" id="KW-0812">Transmembrane</keyword>
<proteinExistence type="inferred from homology"/>
<evidence type="ECO:0000256" key="2">
    <source>
        <dbReference type="ARBA" id="ARBA00008854"/>
    </source>
</evidence>
<dbReference type="SUPFAM" id="SSF140478">
    <property type="entry name" value="LemA-like"/>
    <property type="match status" value="1"/>
</dbReference>
<dbReference type="RefSeq" id="WP_092456548.1">
    <property type="nucleotide sequence ID" value="NZ_FOJI01000016.1"/>
</dbReference>
<keyword evidence="4 6" id="KW-1133">Transmembrane helix</keyword>
<evidence type="ECO:0000256" key="4">
    <source>
        <dbReference type="ARBA" id="ARBA00022989"/>
    </source>
</evidence>
<evidence type="ECO:0000313" key="7">
    <source>
        <dbReference type="EMBL" id="SEW40998.1"/>
    </source>
</evidence>
<name>A0A1I0RJ37_9FIRM</name>
<sequence>MKNKGILIGIGVVVLIIVIWIATFNSLQSADENVDSKWAQVENQLKRRYDLIPNLIETVKGYTTYESSTLEAITAARSASQSASNLSELSDANNQLTSSLQKLSVVVEAYPDLKANEQYQSLMTELAGTENRIAVARMDYNNAVQSLNKSIRTFPSSLIAGMSGVEKRDYFEISQAETENPTVNFSK</sequence>
<accession>A0A1I0RJ37</accession>
<feature type="transmembrane region" description="Helical" evidence="6">
    <location>
        <begin position="6"/>
        <end position="27"/>
    </location>
</feature>